<keyword evidence="3" id="KW-1185">Reference proteome</keyword>
<feature type="compositionally biased region" description="Polar residues" evidence="1">
    <location>
        <begin position="1"/>
        <end position="12"/>
    </location>
</feature>
<dbReference type="STRING" id="1291052.FC18_GL001795"/>
<organism evidence="2 3">
    <name type="scientific">Lacticaseibacillus sharpeae JCM 1186 = DSM 20505</name>
    <dbReference type="NCBI Taxonomy" id="1291052"/>
    <lineage>
        <taxon>Bacteria</taxon>
        <taxon>Bacillati</taxon>
        <taxon>Bacillota</taxon>
        <taxon>Bacilli</taxon>
        <taxon>Lactobacillales</taxon>
        <taxon>Lactobacillaceae</taxon>
        <taxon>Lacticaseibacillus</taxon>
    </lineage>
</organism>
<dbReference type="EMBL" id="AYYO01000001">
    <property type="protein sequence ID" value="KRM56662.1"/>
    <property type="molecule type" value="Genomic_DNA"/>
</dbReference>
<accession>A0A0R1ZXV2</accession>
<sequence length="180" mass="20539">MYLQESSASEPVTKTRVIKLKDESNSTSTTSKTSTVSGDALVALQQKQHDAIMLKNAKQFAKLSYTYYKDLDKKRSDYLKVATLGQTERIIPTNMSDEEKENNTFSPYTTQWRLMEGYVLPGTGTNRKVMVRFTFTLAMDTEHEVHDVAYLCEMKGTKVNTFRQYTGEEEKYVPGKTADQ</sequence>
<feature type="region of interest" description="Disordered" evidence="1">
    <location>
        <begin position="1"/>
        <end position="36"/>
    </location>
</feature>
<protein>
    <submittedName>
        <fullName evidence="2">Uncharacterized protein</fullName>
    </submittedName>
</protein>
<evidence type="ECO:0000313" key="2">
    <source>
        <dbReference type="EMBL" id="KRM56662.1"/>
    </source>
</evidence>
<dbReference type="AlphaFoldDB" id="A0A0R1ZXV2"/>
<name>A0A0R1ZXV2_9LACO</name>
<evidence type="ECO:0000313" key="3">
    <source>
        <dbReference type="Proteomes" id="UP000051679"/>
    </source>
</evidence>
<comment type="caution">
    <text evidence="2">The sequence shown here is derived from an EMBL/GenBank/DDBJ whole genome shotgun (WGS) entry which is preliminary data.</text>
</comment>
<dbReference type="Proteomes" id="UP000051679">
    <property type="component" value="Unassembled WGS sequence"/>
</dbReference>
<reference evidence="2 3" key="1">
    <citation type="journal article" date="2015" name="Genome Announc.">
        <title>Expanding the biotechnology potential of lactobacilli through comparative genomics of 213 strains and associated genera.</title>
        <authorList>
            <person name="Sun Z."/>
            <person name="Harris H.M."/>
            <person name="McCann A."/>
            <person name="Guo C."/>
            <person name="Argimon S."/>
            <person name="Zhang W."/>
            <person name="Yang X."/>
            <person name="Jeffery I.B."/>
            <person name="Cooney J.C."/>
            <person name="Kagawa T.F."/>
            <person name="Liu W."/>
            <person name="Song Y."/>
            <person name="Salvetti E."/>
            <person name="Wrobel A."/>
            <person name="Rasinkangas P."/>
            <person name="Parkhill J."/>
            <person name="Rea M.C."/>
            <person name="O'Sullivan O."/>
            <person name="Ritari J."/>
            <person name="Douillard F.P."/>
            <person name="Paul Ross R."/>
            <person name="Yang R."/>
            <person name="Briner A.E."/>
            <person name="Felis G.E."/>
            <person name="de Vos W.M."/>
            <person name="Barrangou R."/>
            <person name="Klaenhammer T.R."/>
            <person name="Caufield P.W."/>
            <person name="Cui Y."/>
            <person name="Zhang H."/>
            <person name="O'Toole P.W."/>
        </authorList>
    </citation>
    <scope>NUCLEOTIDE SEQUENCE [LARGE SCALE GENOMIC DNA]</scope>
    <source>
        <strain evidence="2 3">DSM 20505</strain>
    </source>
</reference>
<proteinExistence type="predicted"/>
<gene>
    <name evidence="2" type="ORF">FC18_GL001795</name>
</gene>
<evidence type="ECO:0000256" key="1">
    <source>
        <dbReference type="SAM" id="MobiDB-lite"/>
    </source>
</evidence>
<dbReference type="PATRIC" id="fig|1291052.5.peg.1849"/>
<feature type="compositionally biased region" description="Low complexity" evidence="1">
    <location>
        <begin position="25"/>
        <end position="36"/>
    </location>
</feature>